<dbReference type="Gene3D" id="3.40.50.2000">
    <property type="entry name" value="Glycogen Phosphorylase B"/>
    <property type="match status" value="2"/>
</dbReference>
<reference evidence="2 3" key="1">
    <citation type="submission" date="2022-09" db="EMBL/GenBank/DDBJ databases">
        <title>Enrichment on poylsaccharides allowed isolation of novel metabolic and taxonomic groups of Haloarchaea.</title>
        <authorList>
            <person name="Sorokin D.Y."/>
            <person name="Elcheninov A.G."/>
            <person name="Khizhniak T.V."/>
            <person name="Kolganova T.V."/>
            <person name="Kublanov I.V."/>
        </authorList>
    </citation>
    <scope>NUCLEOTIDE SEQUENCE [LARGE SCALE GENOMIC DNA]</scope>
    <source>
        <strain evidence="2 3">AArc-m2/3/4</strain>
    </source>
</reference>
<keyword evidence="3" id="KW-1185">Reference proteome</keyword>
<dbReference type="SUPFAM" id="SSF53756">
    <property type="entry name" value="UDP-Glycosyltransferase/glycogen phosphorylase"/>
    <property type="match status" value="1"/>
</dbReference>
<dbReference type="Proteomes" id="UP001320972">
    <property type="component" value="Unassembled WGS sequence"/>
</dbReference>
<dbReference type="PANTHER" id="PTHR12526">
    <property type="entry name" value="GLYCOSYLTRANSFERASE"/>
    <property type="match status" value="1"/>
</dbReference>
<evidence type="ECO:0000259" key="1">
    <source>
        <dbReference type="Pfam" id="PF13439"/>
    </source>
</evidence>
<protein>
    <submittedName>
        <fullName evidence="2">Glycosyltransferase</fullName>
    </submittedName>
</protein>
<sequence length="374" mass="40857">MSHSKMSTNTRRVTFLIESLGIGGAERVVSNLATAFDGNGWAVDVVVTQERGPLERDLSDGVVVRSLDANRTLTSVPQFVEYLRDRRPDALVANMTHVNVVAAIAVRLARVDTTLAVVEHSMLSDRVERMDGRKEWLTAKLAGRVYPWADAIVTVSDNLAEDVATVTGVDRDSITTIYNPIVTDELFEQADESVTHEWFAGDGPPVVLTVGRLEVRKDLPTLLRAFRRLLERRACRLVICGDGPERESLETLVAELGIAEQVKFVGWADNPYKYMHRADAFVLSSFAEGFSNVLAEALAMGCPIVSTDCGGPAEILEEGTWGRLVPVGDEDALTTAIGKTLTESVDSDGLRQRADAFTTAAAYRNYAELLEGKS</sequence>
<evidence type="ECO:0000313" key="2">
    <source>
        <dbReference type="EMBL" id="MCU4974994.1"/>
    </source>
</evidence>
<gene>
    <name evidence="2" type="ORF">OB955_19985</name>
</gene>
<dbReference type="RefSeq" id="WP_338008873.1">
    <property type="nucleotide sequence ID" value="NZ_JAOPKB010000015.1"/>
</dbReference>
<dbReference type="Pfam" id="PF13439">
    <property type="entry name" value="Glyco_transf_4"/>
    <property type="match status" value="1"/>
</dbReference>
<evidence type="ECO:0000313" key="3">
    <source>
        <dbReference type="Proteomes" id="UP001320972"/>
    </source>
</evidence>
<feature type="domain" description="Glycosyltransferase subfamily 4-like N-terminal" evidence="1">
    <location>
        <begin position="22"/>
        <end position="184"/>
    </location>
</feature>
<name>A0ABT2QJA3_9EURY</name>
<dbReference type="PANTHER" id="PTHR12526:SF630">
    <property type="entry name" value="GLYCOSYLTRANSFERASE"/>
    <property type="match status" value="1"/>
</dbReference>
<dbReference type="EMBL" id="JAOPKB010000015">
    <property type="protein sequence ID" value="MCU4974994.1"/>
    <property type="molecule type" value="Genomic_DNA"/>
</dbReference>
<proteinExistence type="predicted"/>
<organism evidence="2 3">
    <name type="scientific">Natronoglomus mannanivorans</name>
    <dbReference type="NCBI Taxonomy" id="2979990"/>
    <lineage>
        <taxon>Archaea</taxon>
        <taxon>Methanobacteriati</taxon>
        <taxon>Methanobacteriota</taxon>
        <taxon>Stenosarchaea group</taxon>
        <taxon>Halobacteria</taxon>
        <taxon>Halobacteriales</taxon>
        <taxon>Natrialbaceae</taxon>
        <taxon>Natronoglomus</taxon>
    </lineage>
</organism>
<dbReference type="CDD" id="cd03811">
    <property type="entry name" value="GT4_GT28_WabH-like"/>
    <property type="match status" value="1"/>
</dbReference>
<accession>A0ABT2QJA3</accession>
<dbReference type="InterPro" id="IPR028098">
    <property type="entry name" value="Glyco_trans_4-like_N"/>
</dbReference>
<comment type="caution">
    <text evidence="2">The sequence shown here is derived from an EMBL/GenBank/DDBJ whole genome shotgun (WGS) entry which is preliminary data.</text>
</comment>
<dbReference type="Pfam" id="PF13692">
    <property type="entry name" value="Glyco_trans_1_4"/>
    <property type="match status" value="1"/>
</dbReference>